<feature type="region of interest" description="Disordered" evidence="1">
    <location>
        <begin position="746"/>
        <end position="811"/>
    </location>
</feature>
<dbReference type="Gene3D" id="2.70.98.10">
    <property type="match status" value="1"/>
</dbReference>
<dbReference type="Pfam" id="PF12905">
    <property type="entry name" value="Glyco_hydro_101"/>
    <property type="match status" value="1"/>
</dbReference>
<feature type="compositionally biased region" description="Low complexity" evidence="1">
    <location>
        <begin position="670"/>
        <end position="690"/>
    </location>
</feature>
<feature type="compositionally biased region" description="Low complexity" evidence="1">
    <location>
        <begin position="915"/>
        <end position="934"/>
    </location>
</feature>
<sequence>MTYAEEGRPKEGWPGRRAVVVTTTLAGIGTAIGTGDGTAHARDTAPGRAAAHARTTERTLRSKRLEVRVDPEFPRIVAYIDRETGAVLHGQREPVRSVLIDGVERTPRTTAVTSGPDHISYTLAFGATTATSGADTSGADTSGADTSGTATANASTSGADAEIDIRIRVSEWQVDWRVTRIADTDALRVGTLRIPQLAFLSVRADQPGATLLAARIDLDQAKSGDTTVRPTADTPTDGAPIGCAYAVVSTDRLAAAVETNTVWDKPSSAAGTTWENGRLWRQTVREDGQITTRLTCGEWTHRAAAAAVGATEPLPWATVVLTRDRNGDGVVDWQDAAIAFRDIMVNPLGADEQHLRVVPHIPFNFASQATNPFLDTLDNVKRIALATDGLRQYTLLKGYQSEGHDSAHPDYAGNYNTRAGGLADLNTLLRSGRHWNSDFAVHVNATESYPVANAFSETLVDKDDKQWDWLDQSYRIDPRRDLVSGDIIRRFQDLRDDTDPALAALYIDVFRESGWNSDRLQRALCDQGWHLTTEWGHGLERSSLWSHWATETDYGPDTSRGINSRLIRFIRNHQKDVFADKWPTLLGIPRMGNFEGWTGKTDWTVFYRLIWTHSLPAKYLQAYPIRTWGTTRSPSRGPAAPRSPTPVASAASPPTGGWSTTAAAICCPGSRARPPTRPSSTTTTRLAAPPVGHCRAAGRDSGPWCCTASPTRGAPSRSRCRCAMATSASPPTPTSRTWCCAPEPVPRRPPAGARAPRCTTPVSTPDRCAAGRPRARPPSNAAHSATTNWSSARARPPPSASDSTGWPPAAMWPPYRWKWARRPVSGGGPPCGCTPPTASPRRTGPRPRPPSTTWPPTANTAPVSSGCSPPSPSPTAADRSPSPWRWPRAAPASASTGCGWCGPGARRSPAPWCTRTSSGCRRAGARSSRATRAG</sequence>
<evidence type="ECO:0000313" key="4">
    <source>
        <dbReference type="EMBL" id="BBJ45616.1"/>
    </source>
</evidence>
<feature type="region of interest" description="Disordered" evidence="1">
    <location>
        <begin position="826"/>
        <end position="934"/>
    </location>
</feature>
<dbReference type="GO" id="GO:0030246">
    <property type="term" value="F:carbohydrate binding"/>
    <property type="evidence" value="ECO:0007669"/>
    <property type="project" value="InterPro"/>
</dbReference>
<feature type="domain" description="Galactose mutarotase-like fold" evidence="3">
    <location>
        <begin position="60"/>
        <end position="131"/>
    </location>
</feature>
<evidence type="ECO:0000256" key="1">
    <source>
        <dbReference type="SAM" id="MobiDB-lite"/>
    </source>
</evidence>
<gene>
    <name evidence="4" type="ORF">SSPO_083340</name>
</gene>
<feature type="region of interest" description="Disordered" evidence="1">
    <location>
        <begin position="33"/>
        <end position="54"/>
    </location>
</feature>
<dbReference type="InterPro" id="IPR040633">
    <property type="entry name" value="Gal_mutarotas_3"/>
</dbReference>
<dbReference type="InterPro" id="IPR014718">
    <property type="entry name" value="GH-type_carb-bd"/>
</dbReference>
<dbReference type="Pfam" id="PF18080">
    <property type="entry name" value="Gal_mutarotas_3"/>
    <property type="match status" value="2"/>
</dbReference>
<organism evidence="4 5">
    <name type="scientific">Streptomyces antimycoticus</name>
    <dbReference type="NCBI Taxonomy" id="68175"/>
    <lineage>
        <taxon>Bacteria</taxon>
        <taxon>Bacillati</taxon>
        <taxon>Actinomycetota</taxon>
        <taxon>Actinomycetes</taxon>
        <taxon>Kitasatosporales</taxon>
        <taxon>Streptomycetaceae</taxon>
        <taxon>Streptomyces</taxon>
        <taxon>Streptomyces violaceusniger group</taxon>
    </lineage>
</organism>
<evidence type="ECO:0000313" key="5">
    <source>
        <dbReference type="Proteomes" id="UP000463951"/>
    </source>
</evidence>
<feature type="domain" description="Galactose mutarotase-like fold" evidence="3">
    <location>
        <begin position="149"/>
        <end position="333"/>
    </location>
</feature>
<protein>
    <submittedName>
        <fullName evidence="4">Uncharacterized protein</fullName>
    </submittedName>
</protein>
<feature type="region of interest" description="Disordered" evidence="1">
    <location>
        <begin position="131"/>
        <end position="157"/>
    </location>
</feature>
<proteinExistence type="predicted"/>
<evidence type="ECO:0000259" key="3">
    <source>
        <dbReference type="Pfam" id="PF18080"/>
    </source>
</evidence>
<dbReference type="Gene3D" id="3.20.20.80">
    <property type="entry name" value="Glycosidases"/>
    <property type="match status" value="1"/>
</dbReference>
<evidence type="ECO:0000259" key="2">
    <source>
        <dbReference type="Pfam" id="PF12905"/>
    </source>
</evidence>
<feature type="region of interest" description="Disordered" evidence="1">
    <location>
        <begin position="630"/>
        <end position="657"/>
    </location>
</feature>
<feature type="region of interest" description="Disordered" evidence="1">
    <location>
        <begin position="669"/>
        <end position="691"/>
    </location>
</feature>
<dbReference type="AlphaFoldDB" id="A0A499VBP7"/>
<dbReference type="Proteomes" id="UP000463951">
    <property type="component" value="Chromosome"/>
</dbReference>
<feature type="compositionally biased region" description="Low complexity" evidence="1">
    <location>
        <begin position="631"/>
        <end position="654"/>
    </location>
</feature>
<name>A0A499VBP7_9ACTN</name>
<dbReference type="EMBL" id="AP019620">
    <property type="protein sequence ID" value="BBJ45616.1"/>
    <property type="molecule type" value="Genomic_DNA"/>
</dbReference>
<feature type="domain" description="Endo-alpha-N-acetylgalactosaminidase" evidence="2">
    <location>
        <begin position="334"/>
        <end position="607"/>
    </location>
</feature>
<reference evidence="4 5" key="1">
    <citation type="journal article" date="2020" name="Int. J. Syst. Evol. Microbiol.">
        <title>Reclassification of Streptomyces castelarensis and Streptomyces sporoclivatus as later heterotypic synonyms of Streptomyces antimycoticus.</title>
        <authorList>
            <person name="Komaki H."/>
            <person name="Tamura T."/>
        </authorList>
    </citation>
    <scope>NUCLEOTIDE SEQUENCE [LARGE SCALE GENOMIC DNA]</scope>
    <source>
        <strain evidence="4 5">NBRC 100767</strain>
    </source>
</reference>
<dbReference type="CDD" id="cd14244">
    <property type="entry name" value="GH_101_like"/>
    <property type="match status" value="1"/>
</dbReference>
<feature type="compositionally biased region" description="Low complexity" evidence="1">
    <location>
        <begin position="854"/>
        <end position="895"/>
    </location>
</feature>
<dbReference type="InterPro" id="IPR025706">
    <property type="entry name" value="Endoa_GalNAc"/>
</dbReference>
<dbReference type="GO" id="GO:0033926">
    <property type="term" value="F:endo-alpha-N-acetylgalactosaminidase activity"/>
    <property type="evidence" value="ECO:0007669"/>
    <property type="project" value="InterPro"/>
</dbReference>
<accession>A0A499VBP7</accession>
<feature type="compositionally biased region" description="Low complexity" evidence="1">
    <location>
        <begin position="765"/>
        <end position="794"/>
    </location>
</feature>